<comment type="caution">
    <text evidence="2">The sequence shown here is derived from an EMBL/GenBank/DDBJ whole genome shotgun (WGS) entry which is preliminary data.</text>
</comment>
<feature type="region of interest" description="Disordered" evidence="1">
    <location>
        <begin position="114"/>
        <end position="133"/>
    </location>
</feature>
<evidence type="ECO:0000313" key="2">
    <source>
        <dbReference type="EMBL" id="KAJ7665695.1"/>
    </source>
</evidence>
<organism evidence="2 3">
    <name type="scientific">Mycena rosella</name>
    <name type="common">Pink bonnet</name>
    <name type="synonym">Agaricus rosellus</name>
    <dbReference type="NCBI Taxonomy" id="1033263"/>
    <lineage>
        <taxon>Eukaryota</taxon>
        <taxon>Fungi</taxon>
        <taxon>Dikarya</taxon>
        <taxon>Basidiomycota</taxon>
        <taxon>Agaricomycotina</taxon>
        <taxon>Agaricomycetes</taxon>
        <taxon>Agaricomycetidae</taxon>
        <taxon>Agaricales</taxon>
        <taxon>Marasmiineae</taxon>
        <taxon>Mycenaceae</taxon>
        <taxon>Mycena</taxon>
    </lineage>
</organism>
<feature type="compositionally biased region" description="Basic and acidic residues" evidence="1">
    <location>
        <begin position="114"/>
        <end position="131"/>
    </location>
</feature>
<protein>
    <submittedName>
        <fullName evidence="2">Uncharacterized protein</fullName>
    </submittedName>
</protein>
<gene>
    <name evidence="2" type="ORF">B0H17DRAFT_1210816</name>
</gene>
<dbReference type="Proteomes" id="UP001221757">
    <property type="component" value="Unassembled WGS sequence"/>
</dbReference>
<reference evidence="2" key="1">
    <citation type="submission" date="2023-03" db="EMBL/GenBank/DDBJ databases">
        <title>Massive genome expansion in bonnet fungi (Mycena s.s.) driven by repeated elements and novel gene families across ecological guilds.</title>
        <authorList>
            <consortium name="Lawrence Berkeley National Laboratory"/>
            <person name="Harder C.B."/>
            <person name="Miyauchi S."/>
            <person name="Viragh M."/>
            <person name="Kuo A."/>
            <person name="Thoen E."/>
            <person name="Andreopoulos B."/>
            <person name="Lu D."/>
            <person name="Skrede I."/>
            <person name="Drula E."/>
            <person name="Henrissat B."/>
            <person name="Morin E."/>
            <person name="Kohler A."/>
            <person name="Barry K."/>
            <person name="LaButti K."/>
            <person name="Morin E."/>
            <person name="Salamov A."/>
            <person name="Lipzen A."/>
            <person name="Mereny Z."/>
            <person name="Hegedus B."/>
            <person name="Baldrian P."/>
            <person name="Stursova M."/>
            <person name="Weitz H."/>
            <person name="Taylor A."/>
            <person name="Grigoriev I.V."/>
            <person name="Nagy L.G."/>
            <person name="Martin F."/>
            <person name="Kauserud H."/>
        </authorList>
    </citation>
    <scope>NUCLEOTIDE SEQUENCE</scope>
    <source>
        <strain evidence="2">CBHHK067</strain>
    </source>
</reference>
<accession>A0AAD7CVW8</accession>
<evidence type="ECO:0000256" key="1">
    <source>
        <dbReference type="SAM" id="MobiDB-lite"/>
    </source>
</evidence>
<sequence length="193" mass="22279">MDENQFQTAQEPTRLALDWMFFPAVANTSSSAYSQAIPNPTLQEMNLRLYNENLMYPSVLYPTTNFPRNPQLRVQDTAPGPGLKLGSQGRKRKMTADSEHDFQAFMFVPYDTSRFEEKSDEPPNKRSRIADDPTDTEVSFRCAGCKRVYTRIEDHFRRLRVKSACRAHRFSKKMPDGQWGEELSYDMFEGASV</sequence>
<proteinExistence type="predicted"/>
<dbReference type="AlphaFoldDB" id="A0AAD7CVW8"/>
<dbReference type="EMBL" id="JARKIE010000213">
    <property type="protein sequence ID" value="KAJ7665695.1"/>
    <property type="molecule type" value="Genomic_DNA"/>
</dbReference>
<keyword evidence="3" id="KW-1185">Reference proteome</keyword>
<name>A0AAD7CVW8_MYCRO</name>
<evidence type="ECO:0000313" key="3">
    <source>
        <dbReference type="Proteomes" id="UP001221757"/>
    </source>
</evidence>